<dbReference type="RefSeq" id="WP_394381602.1">
    <property type="nucleotide sequence ID" value="NZ_JBIGIB010000001.1"/>
</dbReference>
<dbReference type="PANTHER" id="PTHR35936">
    <property type="entry name" value="MEMBRANE-BOUND LYTIC MUREIN TRANSGLYCOSYLASE F"/>
    <property type="match status" value="1"/>
</dbReference>
<name>A0ABW7GVB0_9BURK</name>
<sequence>MWRRVLVAVLCWPVWVHAGCSRALRVPFEDWRPYSYMDGTRHTGLETELLDAVAREAGCRVVYVGDVPHNRRQLLLSNGQLDLLLAATPKADAGWYTQPYRDERLSLFVRAGEGRDALRSVDDVLRSGLRLITHRGPANAPTVQEFIARGQVAWFETYARGIELLQQQRGDVLLGDRLAVLHAAGAARLSLTELPVPLVQGVVAYRLSPKTLTESDLQTLNAAILRLEARGDLRRIRARWLAGADAP</sequence>
<feature type="signal peptide" evidence="2">
    <location>
        <begin position="1"/>
        <end position="18"/>
    </location>
</feature>
<evidence type="ECO:0000259" key="3">
    <source>
        <dbReference type="SMART" id="SM00062"/>
    </source>
</evidence>
<dbReference type="PANTHER" id="PTHR35936:SF6">
    <property type="entry name" value="AMINO ACID ABC TRANSPORTER SUBSTRATE-BINDING PAAT FAMILY PROTEIN"/>
    <property type="match status" value="1"/>
</dbReference>
<gene>
    <name evidence="4" type="ORF">ACG01O_04010</name>
</gene>
<proteinExistence type="predicted"/>
<dbReference type="SUPFAM" id="SSF53850">
    <property type="entry name" value="Periplasmic binding protein-like II"/>
    <property type="match status" value="1"/>
</dbReference>
<comment type="caution">
    <text evidence="4">The sequence shown here is derived from an EMBL/GenBank/DDBJ whole genome shotgun (WGS) entry which is preliminary data.</text>
</comment>
<dbReference type="InterPro" id="IPR001638">
    <property type="entry name" value="Solute-binding_3/MltF_N"/>
</dbReference>
<evidence type="ECO:0000256" key="1">
    <source>
        <dbReference type="ARBA" id="ARBA00022729"/>
    </source>
</evidence>
<keyword evidence="5" id="KW-1185">Reference proteome</keyword>
<evidence type="ECO:0000313" key="5">
    <source>
        <dbReference type="Proteomes" id="UP001606303"/>
    </source>
</evidence>
<reference evidence="4 5" key="1">
    <citation type="submission" date="2024-08" db="EMBL/GenBank/DDBJ databases">
        <authorList>
            <person name="Lu H."/>
        </authorList>
    </citation>
    <scope>NUCLEOTIDE SEQUENCE [LARGE SCALE GENOMIC DNA]</scope>
    <source>
        <strain evidence="4 5">BYS87W</strain>
    </source>
</reference>
<feature type="domain" description="Solute-binding protein family 3/N-terminal" evidence="3">
    <location>
        <begin position="23"/>
        <end position="244"/>
    </location>
</feature>
<feature type="chain" id="PRO_5047031559" evidence="2">
    <location>
        <begin position="19"/>
        <end position="247"/>
    </location>
</feature>
<dbReference type="Pfam" id="PF00497">
    <property type="entry name" value="SBP_bac_3"/>
    <property type="match status" value="1"/>
</dbReference>
<protein>
    <submittedName>
        <fullName evidence="4">Substrate-binding periplasmic protein</fullName>
    </submittedName>
</protein>
<keyword evidence="1 2" id="KW-0732">Signal</keyword>
<dbReference type="Gene3D" id="3.40.190.10">
    <property type="entry name" value="Periplasmic binding protein-like II"/>
    <property type="match status" value="2"/>
</dbReference>
<evidence type="ECO:0000256" key="2">
    <source>
        <dbReference type="SAM" id="SignalP"/>
    </source>
</evidence>
<dbReference type="EMBL" id="JBIGIB010000001">
    <property type="protein sequence ID" value="MFG6465767.1"/>
    <property type="molecule type" value="Genomic_DNA"/>
</dbReference>
<organism evidence="4 5">
    <name type="scientific">Pelomonas baiyunensis</name>
    <dbReference type="NCBI Taxonomy" id="3299026"/>
    <lineage>
        <taxon>Bacteria</taxon>
        <taxon>Pseudomonadati</taxon>
        <taxon>Pseudomonadota</taxon>
        <taxon>Betaproteobacteria</taxon>
        <taxon>Burkholderiales</taxon>
        <taxon>Sphaerotilaceae</taxon>
        <taxon>Roseateles</taxon>
    </lineage>
</organism>
<evidence type="ECO:0000313" key="4">
    <source>
        <dbReference type="EMBL" id="MFG6465767.1"/>
    </source>
</evidence>
<dbReference type="Proteomes" id="UP001606303">
    <property type="component" value="Unassembled WGS sequence"/>
</dbReference>
<dbReference type="SMART" id="SM00062">
    <property type="entry name" value="PBPb"/>
    <property type="match status" value="1"/>
</dbReference>
<accession>A0ABW7GVB0</accession>